<keyword evidence="1" id="KW-0472">Membrane</keyword>
<feature type="transmembrane region" description="Helical" evidence="1">
    <location>
        <begin position="205"/>
        <end position="225"/>
    </location>
</feature>
<feature type="transmembrane region" description="Helical" evidence="1">
    <location>
        <begin position="256"/>
        <end position="275"/>
    </location>
</feature>
<evidence type="ECO:0000256" key="1">
    <source>
        <dbReference type="SAM" id="Phobius"/>
    </source>
</evidence>
<feature type="transmembrane region" description="Helical" evidence="1">
    <location>
        <begin position="450"/>
        <end position="472"/>
    </location>
</feature>
<keyword evidence="1" id="KW-1133">Transmembrane helix</keyword>
<dbReference type="InterPro" id="IPR011435">
    <property type="entry name" value="UmpAB"/>
</dbReference>
<sequence>MEALKKVKEVGLSILPVLLLVTLLHFFVTPLSEGMISSFLIGGVLIILGLSLFLLGTDIGLIPIGERIGSAVTRKKRLSLLLITALLVGMAIIFAEPNISVLLEQVSLVAPSISPLSMLLSIALGVGLFLMIAMVRVILHVGLKWVYAISYLLLLVLGIFSKPEFLGIAFDSGGAATGPLAVPFIMALGVGIAHVQKSQTDADNFGYVSLALIGPTMAMLVLSLFSGDGNTAVQTTSSVPQIQPFLSLFAPSTQQVLSSLLPLVVLCILYQIFLVRMPARQLIRMAFGLVYASLGLILFFVGVNGGFIPVGYQIGYQLGQLNESLLLVFGLVIGAVTVLSEPSVAVLIDQVQEITQGHLRKPIMLAALSIGVGGSGLMAMFRIIHSLPIWYFLVPVYGLAVLLSFRIPDLFVGLSFDSGSVSSGPLASTFILSFAIGASTSVGGNPVSDAFGIIIFVSMTPVVIVQLLGLLYKRKQAKLEKGGKGQ</sequence>
<comment type="caution">
    <text evidence="2">The sequence shown here is derived from an EMBL/GenBank/DDBJ whole genome shotgun (WGS) entry which is preliminary data.</text>
</comment>
<evidence type="ECO:0000313" key="3">
    <source>
        <dbReference type="Proteomes" id="UP000264002"/>
    </source>
</evidence>
<dbReference type="Pfam" id="PF07556">
    <property type="entry name" value="DUF1538"/>
    <property type="match status" value="2"/>
</dbReference>
<keyword evidence="3" id="KW-1185">Reference proteome</keyword>
<feature type="transmembrane region" description="Helical" evidence="1">
    <location>
        <begin position="173"/>
        <end position="193"/>
    </location>
</feature>
<protein>
    <submittedName>
        <fullName evidence="2">DUF1538 domain-containing protein</fullName>
    </submittedName>
</protein>
<feature type="transmembrane region" description="Helical" evidence="1">
    <location>
        <begin position="324"/>
        <end position="351"/>
    </location>
</feature>
<reference evidence="3" key="1">
    <citation type="submission" date="2018-08" db="EMBL/GenBank/DDBJ databases">
        <authorList>
            <person name="Grouzdev D.S."/>
            <person name="Krutkina M.S."/>
        </authorList>
    </citation>
    <scope>NUCLEOTIDE SEQUENCE [LARGE SCALE GENOMIC DNA]</scope>
    <source>
        <strain evidence="3">4-11</strain>
    </source>
</reference>
<dbReference type="Proteomes" id="UP000264002">
    <property type="component" value="Unassembled WGS sequence"/>
</dbReference>
<dbReference type="EMBL" id="QUWK01000003">
    <property type="protein sequence ID" value="RFU95615.1"/>
    <property type="molecule type" value="Genomic_DNA"/>
</dbReference>
<feature type="transmembrane region" description="Helical" evidence="1">
    <location>
        <begin position="389"/>
        <end position="407"/>
    </location>
</feature>
<evidence type="ECO:0000313" key="2">
    <source>
        <dbReference type="EMBL" id="RFU95615.1"/>
    </source>
</evidence>
<feature type="transmembrane region" description="Helical" evidence="1">
    <location>
        <begin position="35"/>
        <end position="57"/>
    </location>
</feature>
<feature type="transmembrane region" description="Helical" evidence="1">
    <location>
        <begin position="78"/>
        <end position="95"/>
    </location>
</feature>
<reference evidence="2 3" key="2">
    <citation type="submission" date="2018-09" db="EMBL/GenBank/DDBJ databases">
        <title>Genome of Sphaerochaeta halotolerans strain 4-11.</title>
        <authorList>
            <person name="Nazina T.N."/>
            <person name="Sokolova D.S."/>
        </authorList>
    </citation>
    <scope>NUCLEOTIDE SEQUENCE [LARGE SCALE GENOMIC DNA]</scope>
    <source>
        <strain evidence="2 3">4-11</strain>
    </source>
</reference>
<gene>
    <name evidence="2" type="ORF">DYP60_03835</name>
</gene>
<feature type="transmembrane region" description="Helical" evidence="1">
    <location>
        <begin position="12"/>
        <end position="29"/>
    </location>
</feature>
<feature type="transmembrane region" description="Helical" evidence="1">
    <location>
        <begin position="419"/>
        <end position="438"/>
    </location>
</feature>
<feature type="transmembrane region" description="Helical" evidence="1">
    <location>
        <begin position="115"/>
        <end position="138"/>
    </location>
</feature>
<feature type="transmembrane region" description="Helical" evidence="1">
    <location>
        <begin position="145"/>
        <end position="161"/>
    </location>
</feature>
<proteinExistence type="predicted"/>
<keyword evidence="1" id="KW-0812">Transmembrane</keyword>
<dbReference type="RefSeq" id="WP_117329563.1">
    <property type="nucleotide sequence ID" value="NZ_QUWK01000003.1"/>
</dbReference>
<feature type="transmembrane region" description="Helical" evidence="1">
    <location>
        <begin position="287"/>
        <end position="312"/>
    </location>
</feature>
<accession>A0A372MIK7</accession>
<feature type="transmembrane region" description="Helical" evidence="1">
    <location>
        <begin position="363"/>
        <end position="383"/>
    </location>
</feature>
<dbReference type="AlphaFoldDB" id="A0A372MIK7"/>
<organism evidence="2 3">
    <name type="scientific">Sphaerochaeta halotolerans</name>
    <dbReference type="NCBI Taxonomy" id="2293840"/>
    <lineage>
        <taxon>Bacteria</taxon>
        <taxon>Pseudomonadati</taxon>
        <taxon>Spirochaetota</taxon>
        <taxon>Spirochaetia</taxon>
        <taxon>Spirochaetales</taxon>
        <taxon>Sphaerochaetaceae</taxon>
        <taxon>Sphaerochaeta</taxon>
    </lineage>
</organism>
<name>A0A372MIK7_9SPIR</name>